<dbReference type="GO" id="GO:0006508">
    <property type="term" value="P:proteolysis"/>
    <property type="evidence" value="ECO:0007669"/>
    <property type="project" value="UniProtKB-KW"/>
</dbReference>
<keyword evidence="1" id="KW-0378">Hydrolase</keyword>
<dbReference type="AlphaFoldDB" id="A0A380N9F8"/>
<organism evidence="1 2">
    <name type="scientific">Streptomyces griseus</name>
    <dbReference type="NCBI Taxonomy" id="1911"/>
    <lineage>
        <taxon>Bacteria</taxon>
        <taxon>Bacillati</taxon>
        <taxon>Actinomycetota</taxon>
        <taxon>Actinomycetes</taxon>
        <taxon>Kitasatosporales</taxon>
        <taxon>Streptomycetaceae</taxon>
        <taxon>Streptomyces</taxon>
    </lineage>
</organism>
<gene>
    <name evidence="1" type="ORF">NCTC7807_01875</name>
</gene>
<keyword evidence="1" id="KW-0645">Protease</keyword>
<dbReference type="GO" id="GO:0008233">
    <property type="term" value="F:peptidase activity"/>
    <property type="evidence" value="ECO:0007669"/>
    <property type="project" value="UniProtKB-KW"/>
</dbReference>
<reference evidence="1 2" key="1">
    <citation type="submission" date="2018-06" db="EMBL/GenBank/DDBJ databases">
        <authorList>
            <consortium name="Pathogen Informatics"/>
            <person name="Doyle S."/>
        </authorList>
    </citation>
    <scope>NUCLEOTIDE SEQUENCE [LARGE SCALE GENOMIC DNA]</scope>
    <source>
        <strain evidence="1 2">NCTC7807</strain>
    </source>
</reference>
<proteinExistence type="predicted"/>
<dbReference type="Proteomes" id="UP000254150">
    <property type="component" value="Unassembled WGS sequence"/>
</dbReference>
<evidence type="ECO:0000313" key="1">
    <source>
        <dbReference type="EMBL" id="SUP34953.1"/>
    </source>
</evidence>
<dbReference type="SUPFAM" id="SSF48452">
    <property type="entry name" value="TPR-like"/>
    <property type="match status" value="1"/>
</dbReference>
<protein>
    <submittedName>
        <fullName evidence="1">Zn-dependent protease, contains TPR repeats</fullName>
    </submittedName>
</protein>
<dbReference type="EMBL" id="UHID01000005">
    <property type="protein sequence ID" value="SUP34953.1"/>
    <property type="molecule type" value="Genomic_DNA"/>
</dbReference>
<dbReference type="InterPro" id="IPR011990">
    <property type="entry name" value="TPR-like_helical_dom_sf"/>
</dbReference>
<dbReference type="Pfam" id="PF14559">
    <property type="entry name" value="TPR_19"/>
    <property type="match status" value="1"/>
</dbReference>
<name>A0A380N9F8_STRGR</name>
<accession>A0A380N9F8</accession>
<dbReference type="RefSeq" id="WP_115068343.1">
    <property type="nucleotide sequence ID" value="NZ_UHID01000005.1"/>
</dbReference>
<sequence>MSETYFEFGTPADRWDRAQLFFEAKEYPAAVRILTGLVEEAPEHRAARLLLARAYYHSAQLGRAERELRTVLAGDPVESYATLMLGRTLERQGRDDEARPYLRMAAAMSGDFAELGPSVAAR</sequence>
<dbReference type="Gene3D" id="1.25.40.10">
    <property type="entry name" value="Tetratricopeptide repeat domain"/>
    <property type="match status" value="1"/>
</dbReference>
<evidence type="ECO:0000313" key="2">
    <source>
        <dbReference type="Proteomes" id="UP000254150"/>
    </source>
</evidence>